<dbReference type="EMBL" id="FNES01000017">
    <property type="protein sequence ID" value="SDK45966.1"/>
    <property type="molecule type" value="Genomic_DNA"/>
</dbReference>
<dbReference type="NCBIfam" id="TIGR02532">
    <property type="entry name" value="IV_pilin_GFxxxE"/>
    <property type="match status" value="1"/>
</dbReference>
<name>A0A1G9C2V4_9GAMM</name>
<dbReference type="Proteomes" id="UP000198525">
    <property type="component" value="Unassembled WGS sequence"/>
</dbReference>
<gene>
    <name evidence="1" type="ORF">SAMN04487954_1174</name>
</gene>
<dbReference type="InterPro" id="IPR013362">
    <property type="entry name" value="Pilus_4_PilV"/>
</dbReference>
<protein>
    <submittedName>
        <fullName evidence="1">Type IV pilus assembly protein PilV</fullName>
    </submittedName>
</protein>
<organism evidence="1 2">
    <name type="scientific">Billgrantia gudaonensis</name>
    <dbReference type="NCBI Taxonomy" id="376427"/>
    <lineage>
        <taxon>Bacteria</taxon>
        <taxon>Pseudomonadati</taxon>
        <taxon>Pseudomonadota</taxon>
        <taxon>Gammaproteobacteria</taxon>
        <taxon>Oceanospirillales</taxon>
        <taxon>Halomonadaceae</taxon>
        <taxon>Billgrantia</taxon>
    </lineage>
</organism>
<accession>A0A1G9C2V4</accession>
<evidence type="ECO:0000313" key="2">
    <source>
        <dbReference type="Proteomes" id="UP000198525"/>
    </source>
</evidence>
<dbReference type="AlphaFoldDB" id="A0A1G9C2V4"/>
<keyword evidence="2" id="KW-1185">Reference proteome</keyword>
<dbReference type="Pfam" id="PF07963">
    <property type="entry name" value="N_methyl"/>
    <property type="match status" value="1"/>
</dbReference>
<sequence length="134" mass="14400">MKAKQQRGFTLIEALVALLVLSIGLLGVAAMQLKSLQSAHAGYQRATASLAAQDAVELLWSKFDADEMECPDLGGDEAAWQTRWRAVIPGLEGSVTPNGNECVFDVVLSWDDSRLGDSGDASFTYTTRLPGSRP</sequence>
<dbReference type="RefSeq" id="WP_089688422.1">
    <property type="nucleotide sequence ID" value="NZ_FNES01000017.1"/>
</dbReference>
<proteinExistence type="predicted"/>
<dbReference type="OrthoDB" id="6194160at2"/>
<reference evidence="1 2" key="1">
    <citation type="submission" date="2016-10" db="EMBL/GenBank/DDBJ databases">
        <authorList>
            <person name="de Groot N.N."/>
        </authorList>
    </citation>
    <scope>NUCLEOTIDE SEQUENCE [LARGE SCALE GENOMIC DNA]</scope>
    <source>
        <strain evidence="1 2">CGMCC 1.6133</strain>
    </source>
</reference>
<dbReference type="STRING" id="376427.SAMN04487954_1174"/>
<evidence type="ECO:0000313" key="1">
    <source>
        <dbReference type="EMBL" id="SDK45966.1"/>
    </source>
</evidence>
<dbReference type="InterPro" id="IPR012902">
    <property type="entry name" value="N_methyl_site"/>
</dbReference>
<dbReference type="NCBIfam" id="TIGR02523">
    <property type="entry name" value="type_IV_pilV"/>
    <property type="match status" value="1"/>
</dbReference>
<dbReference type="PROSITE" id="PS00409">
    <property type="entry name" value="PROKAR_NTER_METHYL"/>
    <property type="match status" value="1"/>
</dbReference>